<dbReference type="EMBL" id="JAXGFP010000003">
    <property type="protein sequence ID" value="MEG3183655.1"/>
    <property type="molecule type" value="Genomic_DNA"/>
</dbReference>
<sequence length="278" mass="30640">MSVMKRSLLLGVVLFTACANQPVAESSGANLADKKLRRFPITEAGVEVPIEDGRRMYLRLIRGYVYAIDEEDVSRLSGVDFERVHALVGDVTSDDISDVLVELSSTGGGSCYELWLSGNGTLSRYEELICNPSLDELGRLSSMVRDGPYTHASTHATDGAGVFRWVTREEALTHDFSRYKQRLSRPAEQFIVFRGLPQCGAAQVELTTNTMLANAPRGGQAHRASGRAIVLDVAVQDSSGQEWVLVRDASGNEGWVRAYQLGNLQQAATHQCDRYRER</sequence>
<dbReference type="RefSeq" id="WP_332615864.1">
    <property type="nucleotide sequence ID" value="NZ_JAXGFP010000003.1"/>
</dbReference>
<dbReference type="PROSITE" id="PS51257">
    <property type="entry name" value="PROKAR_LIPOPROTEIN"/>
    <property type="match status" value="1"/>
</dbReference>
<accession>A0ABU7YXH9</accession>
<gene>
    <name evidence="1" type="ORF">SNE34_06500</name>
</gene>
<evidence type="ECO:0008006" key="3">
    <source>
        <dbReference type="Google" id="ProtNLM"/>
    </source>
</evidence>
<evidence type="ECO:0000313" key="2">
    <source>
        <dbReference type="Proteomes" id="UP001355056"/>
    </source>
</evidence>
<dbReference type="Proteomes" id="UP001355056">
    <property type="component" value="Unassembled WGS sequence"/>
</dbReference>
<comment type="caution">
    <text evidence="1">The sequence shown here is derived from an EMBL/GenBank/DDBJ whole genome shotgun (WGS) entry which is preliminary data.</text>
</comment>
<proteinExistence type="predicted"/>
<keyword evidence="2" id="KW-1185">Reference proteome</keyword>
<protein>
    <recommendedName>
        <fullName evidence="3">SH3 domain-containing protein</fullName>
    </recommendedName>
</protein>
<name>A0ABU7YXH9_9GAMM</name>
<organism evidence="1 2">
    <name type="scientific">Novilysobacter erysipheiresistens</name>
    <dbReference type="NCBI Taxonomy" id="1749332"/>
    <lineage>
        <taxon>Bacteria</taxon>
        <taxon>Pseudomonadati</taxon>
        <taxon>Pseudomonadota</taxon>
        <taxon>Gammaproteobacteria</taxon>
        <taxon>Lysobacterales</taxon>
        <taxon>Lysobacteraceae</taxon>
        <taxon>Novilysobacter</taxon>
    </lineage>
</organism>
<reference evidence="1 2" key="1">
    <citation type="journal article" date="2016" name="Int. J. Syst. Evol. Microbiol.">
        <title>Lysobacter erysipheiresistens sp. nov., an antagonist of powdery mildew, isolated from tobacco-cultivated soil.</title>
        <authorList>
            <person name="Xie B."/>
            <person name="Li T."/>
            <person name="Lin X."/>
            <person name="Wang C.J."/>
            <person name="Chen Y.J."/>
            <person name="Liu W.J."/>
            <person name="Zhao Z.W."/>
        </authorList>
    </citation>
    <scope>NUCLEOTIDE SEQUENCE [LARGE SCALE GENOMIC DNA]</scope>
    <source>
        <strain evidence="1 2">RS-LYSO-3</strain>
    </source>
</reference>
<evidence type="ECO:0000313" key="1">
    <source>
        <dbReference type="EMBL" id="MEG3183655.1"/>
    </source>
</evidence>